<dbReference type="Proteomes" id="UP000867740">
    <property type="component" value="Unassembled WGS sequence"/>
</dbReference>
<dbReference type="EMBL" id="DACSUM010000052">
    <property type="protein sequence ID" value="HAT3584243.1"/>
    <property type="molecule type" value="Genomic_DNA"/>
</dbReference>
<gene>
    <name evidence="1" type="ORF">I8531_004615</name>
</gene>
<dbReference type="AlphaFoldDB" id="A0A9P3WGH7"/>
<protein>
    <submittedName>
        <fullName evidence="1">Uncharacterized protein</fullName>
    </submittedName>
</protein>
<reference evidence="1" key="1">
    <citation type="journal article" date="2018" name="Genome Biol.">
        <title>SKESA: strategic k-mer extension for scrupulous assemblies.</title>
        <authorList>
            <person name="Souvorov A."/>
            <person name="Agarwala R."/>
            <person name="Lipman D.J."/>
        </authorList>
    </citation>
    <scope>NUCLEOTIDE SEQUENCE</scope>
    <source>
        <strain evidence="1">CAVp300</strain>
    </source>
</reference>
<sequence>MEMAENYLKWKTQSDRNMAIAVTKALREIHAGQMETIEKVKLGGQRLINYGSCFVTDEYYRSTCHEQWQEDSRLILSLVEIYNRNDVVLDMVQLYFQKTFKRLGDQKSITLMSYLKQKIGEKAYDAVDRSSKLALSLTIAKLIVSSADFQESHIRKVNEMSTWFVKLTTFYSKAQIAALAANKLKFQDSEYYQLLYREKLEMLYFLIEPQMSKIIYEVKSGGYNEEVIGDALYEILKR</sequence>
<name>A0A9P3WGH7_KLUIN</name>
<evidence type="ECO:0000313" key="1">
    <source>
        <dbReference type="EMBL" id="HAT3584243.1"/>
    </source>
</evidence>
<evidence type="ECO:0000313" key="2">
    <source>
        <dbReference type="Proteomes" id="UP000867740"/>
    </source>
</evidence>
<comment type="caution">
    <text evidence="1">The sequence shown here is derived from an EMBL/GenBank/DDBJ whole genome shotgun (WGS) entry which is preliminary data.</text>
</comment>
<reference evidence="1" key="2">
    <citation type="submission" date="2020-10" db="EMBL/GenBank/DDBJ databases">
        <authorList>
            <consortium name="NCBI Pathogen Detection Project"/>
        </authorList>
    </citation>
    <scope>NUCLEOTIDE SEQUENCE</scope>
    <source>
        <strain evidence="1">CAVp300</strain>
    </source>
</reference>
<accession>A0A9P3WGH7</accession>
<organism evidence="1 2">
    <name type="scientific">Kluyvera intermedia</name>
    <name type="common">Enterobacter intermedius</name>
    <dbReference type="NCBI Taxonomy" id="61648"/>
    <lineage>
        <taxon>Bacteria</taxon>
        <taxon>Pseudomonadati</taxon>
        <taxon>Pseudomonadota</taxon>
        <taxon>Gammaproteobacteria</taxon>
        <taxon>Enterobacterales</taxon>
        <taxon>Enterobacteriaceae</taxon>
        <taxon>Kluyvera</taxon>
    </lineage>
</organism>
<proteinExistence type="predicted"/>